<dbReference type="EMBL" id="RBCJ01000002">
    <property type="protein sequence ID" value="RKN80804.1"/>
    <property type="molecule type" value="Genomic_DNA"/>
</dbReference>
<comment type="caution">
    <text evidence="2">The sequence shown here is derived from an EMBL/GenBank/DDBJ whole genome shotgun (WGS) entry which is preliminary data.</text>
</comment>
<dbReference type="InterPro" id="IPR035986">
    <property type="entry name" value="PKD_dom_sf"/>
</dbReference>
<dbReference type="SMART" id="SM00089">
    <property type="entry name" value="PKD"/>
    <property type="match status" value="1"/>
</dbReference>
<dbReference type="Gene3D" id="2.60.40.10">
    <property type="entry name" value="Immunoglobulins"/>
    <property type="match status" value="1"/>
</dbReference>
<evidence type="ECO:0000313" key="3">
    <source>
        <dbReference type="Proteomes" id="UP000276603"/>
    </source>
</evidence>
<evidence type="ECO:0000259" key="1">
    <source>
        <dbReference type="PROSITE" id="PS50093"/>
    </source>
</evidence>
<gene>
    <name evidence="2" type="ORF">D7Z94_07505</name>
</gene>
<accession>A0A3B0C8Y3</accession>
<dbReference type="InterPro" id="IPR022409">
    <property type="entry name" value="PKD/Chitinase_dom"/>
</dbReference>
<reference evidence="2 3" key="1">
    <citation type="submission" date="2018-10" db="EMBL/GenBank/DDBJ databases">
        <title>Ulvibacterium marinum gen. nov., sp. nov., a novel marine bacterium of the family Flavobacteriaceae, isolated from a culture of the green alga Ulva prolifera.</title>
        <authorList>
            <person name="Zhang Z."/>
        </authorList>
    </citation>
    <scope>NUCLEOTIDE SEQUENCE [LARGE SCALE GENOMIC DNA]</scope>
    <source>
        <strain evidence="2 3">CCMM003</strain>
    </source>
</reference>
<dbReference type="SUPFAM" id="SSF49299">
    <property type="entry name" value="PKD domain"/>
    <property type="match status" value="1"/>
</dbReference>
<dbReference type="OrthoDB" id="1491481at2"/>
<name>A0A3B0C8Y3_9FLAO</name>
<dbReference type="Pfam" id="PF18911">
    <property type="entry name" value="PKD_4"/>
    <property type="match status" value="1"/>
</dbReference>
<proteinExistence type="predicted"/>
<evidence type="ECO:0000313" key="2">
    <source>
        <dbReference type="EMBL" id="RKN80804.1"/>
    </source>
</evidence>
<sequence length="333" mass="36227">MYRYDAIDIMNFKVKVMFKRNTWGLIIWSTILLIGLGSCDSDDNAVADIPFTADVFNSVNGRQVAFQGITNNAVSWSWDFGDGNTSTSQNPVHRYAEGGYYVATLTATDENGATLTSEVSLALDLPPYALLVGNQTEEGYDGKTWRISSEHSAFDYFAFSDADLTLFDGTPAPLPAGIFGSGLGMGEIYNDEFTFYFDGSYKMDLKEDGTAFSGLVFQFLSFGGANIRNLGGEDFGLCTAAYTPAEDATFTFTESEDMTTTSAFGPGGMITYEGVTTLDFSGTEFVGFWDYENKVILQDITNSTMRLVVFVAASPDVPGINTNAIILTFEAVD</sequence>
<keyword evidence="3" id="KW-1185">Reference proteome</keyword>
<protein>
    <submittedName>
        <fullName evidence="2">PKD domain-containing protein</fullName>
    </submittedName>
</protein>
<dbReference type="Proteomes" id="UP000276603">
    <property type="component" value="Unassembled WGS sequence"/>
</dbReference>
<organism evidence="2 3">
    <name type="scientific">Ulvibacterium marinum</name>
    <dbReference type="NCBI Taxonomy" id="2419782"/>
    <lineage>
        <taxon>Bacteria</taxon>
        <taxon>Pseudomonadati</taxon>
        <taxon>Bacteroidota</taxon>
        <taxon>Flavobacteriia</taxon>
        <taxon>Flavobacteriales</taxon>
        <taxon>Flavobacteriaceae</taxon>
        <taxon>Ulvibacterium</taxon>
    </lineage>
</organism>
<dbReference type="CDD" id="cd00146">
    <property type="entry name" value="PKD"/>
    <property type="match status" value="1"/>
</dbReference>
<dbReference type="InterPro" id="IPR013783">
    <property type="entry name" value="Ig-like_fold"/>
</dbReference>
<dbReference type="AlphaFoldDB" id="A0A3B0C8Y3"/>
<feature type="domain" description="PKD" evidence="1">
    <location>
        <begin position="70"/>
        <end position="121"/>
    </location>
</feature>
<dbReference type="InterPro" id="IPR000601">
    <property type="entry name" value="PKD_dom"/>
</dbReference>
<dbReference type="PROSITE" id="PS50093">
    <property type="entry name" value="PKD"/>
    <property type="match status" value="1"/>
</dbReference>